<feature type="region of interest" description="Disordered" evidence="4">
    <location>
        <begin position="237"/>
        <end position="262"/>
    </location>
</feature>
<dbReference type="GO" id="GO:0017168">
    <property type="term" value="F:5-oxoprolinase (ATP-hydrolyzing) activity"/>
    <property type="evidence" value="ECO:0007669"/>
    <property type="project" value="UniProtKB-EC"/>
</dbReference>
<dbReference type="SUPFAM" id="SSF160467">
    <property type="entry name" value="PH0987 N-terminal domain-like"/>
    <property type="match status" value="1"/>
</dbReference>
<dbReference type="InterPro" id="IPR010016">
    <property type="entry name" value="PxpB"/>
</dbReference>
<keyword evidence="2 6" id="KW-0378">Hydrolase</keyword>
<accession>A0ABY5GM36</accession>
<organism evidence="6 7">
    <name type="scientific">Photobacterium atrarenae</name>
    <dbReference type="NCBI Taxonomy" id="865757"/>
    <lineage>
        <taxon>Bacteria</taxon>
        <taxon>Pseudomonadati</taxon>
        <taxon>Pseudomonadota</taxon>
        <taxon>Gammaproteobacteria</taxon>
        <taxon>Vibrionales</taxon>
        <taxon>Vibrionaceae</taxon>
        <taxon>Photobacterium</taxon>
    </lineage>
</organism>
<dbReference type="EMBL" id="CP101509">
    <property type="protein sequence ID" value="UTV29846.1"/>
    <property type="molecule type" value="Genomic_DNA"/>
</dbReference>
<evidence type="ECO:0000256" key="2">
    <source>
        <dbReference type="ARBA" id="ARBA00022801"/>
    </source>
</evidence>
<dbReference type="PANTHER" id="PTHR34698">
    <property type="entry name" value="5-OXOPROLINASE SUBUNIT B"/>
    <property type="match status" value="1"/>
</dbReference>
<dbReference type="SUPFAM" id="SSF50891">
    <property type="entry name" value="Cyclophilin-like"/>
    <property type="match status" value="1"/>
</dbReference>
<dbReference type="SMART" id="SM00796">
    <property type="entry name" value="AHS1"/>
    <property type="match status" value="1"/>
</dbReference>
<evidence type="ECO:0000256" key="3">
    <source>
        <dbReference type="ARBA" id="ARBA00022840"/>
    </source>
</evidence>
<evidence type="ECO:0000313" key="7">
    <source>
        <dbReference type="Proteomes" id="UP001057998"/>
    </source>
</evidence>
<dbReference type="Pfam" id="PF02682">
    <property type="entry name" value="CT_C_D"/>
    <property type="match status" value="1"/>
</dbReference>
<dbReference type="InterPro" id="IPR003833">
    <property type="entry name" value="CT_C_D"/>
</dbReference>
<dbReference type="RefSeq" id="WP_255391176.1">
    <property type="nucleotide sequence ID" value="NZ_CP101509.1"/>
</dbReference>
<evidence type="ECO:0000256" key="1">
    <source>
        <dbReference type="ARBA" id="ARBA00022741"/>
    </source>
</evidence>
<feature type="domain" description="Carboxyltransferase" evidence="5">
    <location>
        <begin position="1"/>
        <end position="204"/>
    </location>
</feature>
<protein>
    <submittedName>
        <fullName evidence="6">5-oxoprolinase subunit PxpB</fullName>
        <ecNumber evidence="6">3.5.2.9</ecNumber>
    </submittedName>
</protein>
<proteinExistence type="predicted"/>
<gene>
    <name evidence="6" type="primary">pxpB</name>
    <name evidence="6" type="ORF">NNL38_22840</name>
</gene>
<dbReference type="EC" id="3.5.2.9" evidence="6"/>
<evidence type="ECO:0000313" key="6">
    <source>
        <dbReference type="EMBL" id="UTV29846.1"/>
    </source>
</evidence>
<feature type="compositionally biased region" description="Polar residues" evidence="4">
    <location>
        <begin position="241"/>
        <end position="250"/>
    </location>
</feature>
<dbReference type="Gene3D" id="2.40.100.10">
    <property type="entry name" value="Cyclophilin-like"/>
    <property type="match status" value="1"/>
</dbReference>
<keyword evidence="7" id="KW-1185">Reference proteome</keyword>
<feature type="compositionally biased region" description="Basic and acidic residues" evidence="4">
    <location>
        <begin position="252"/>
        <end position="262"/>
    </location>
</feature>
<dbReference type="PANTHER" id="PTHR34698:SF2">
    <property type="entry name" value="5-OXOPROLINASE SUBUNIT B"/>
    <property type="match status" value="1"/>
</dbReference>
<evidence type="ECO:0000256" key="4">
    <source>
        <dbReference type="SAM" id="MobiDB-lite"/>
    </source>
</evidence>
<dbReference type="Proteomes" id="UP001057998">
    <property type="component" value="Chromosome 2"/>
</dbReference>
<reference evidence="6" key="1">
    <citation type="submission" date="2022-07" db="EMBL/GenBank/DDBJ databases">
        <title>Genome sequencing of Photobacterium atrarenae GJH2-4.</title>
        <authorList>
            <person name="Park S.-J."/>
        </authorList>
    </citation>
    <scope>NUCLEOTIDE SEQUENCE</scope>
    <source>
        <strain evidence="6">GJH2-4</strain>
    </source>
</reference>
<sequence length="262" mass="28826">MTITPVNENTVMVYLADQTSPETADQIAALLPLLRARLGNCLIDLVPSYTSILISFDLMAIGLRDFTQQLKRLLNEAKQQQHQHSPSPLIELPVYYGPEVALDADELCRHTGLAFGQIIDIHASTLYRVYAIGFAPGFAYLGNTDPRLHIARKQTPRAKVPAGSLALADQQTAIYPKASPGGWQIIGRTPVDLIDYQRENLTLFEMGAQVRFTPISRAQFLELGGVITAEEAALAARSKQTDVSANTSARNTRRERGIREVA</sequence>
<keyword evidence="1" id="KW-0547">Nucleotide-binding</keyword>
<dbReference type="NCBIfam" id="TIGR00370">
    <property type="entry name" value="5-oxoprolinase subunit PxpB"/>
    <property type="match status" value="1"/>
</dbReference>
<dbReference type="InterPro" id="IPR029000">
    <property type="entry name" value="Cyclophilin-like_dom_sf"/>
</dbReference>
<evidence type="ECO:0000259" key="5">
    <source>
        <dbReference type="SMART" id="SM00796"/>
    </source>
</evidence>
<name>A0ABY5GM36_9GAMM</name>
<keyword evidence="3" id="KW-0067">ATP-binding</keyword>
<dbReference type="Gene3D" id="3.30.1360.40">
    <property type="match status" value="1"/>
</dbReference>